<sequence length="140" mass="14791">MFTFDRSASAGGSVPGKSRTEVTLVGGGIGAGAVEESLRSVVFDWRSTLVTSLLPHEWVGVALQRLGRDHDQDLVTEVWARIAAAAGDPDRLDAPGVDTDAARHREVYHGVFADAGLDADLAEALYTVESVELVGSFGPQ</sequence>
<dbReference type="EMBL" id="JBCGDC010000198">
    <property type="protein sequence ID" value="MFB6398095.1"/>
    <property type="molecule type" value="Genomic_DNA"/>
</dbReference>
<evidence type="ECO:0000313" key="1">
    <source>
        <dbReference type="EMBL" id="MFB6398095.1"/>
    </source>
</evidence>
<accession>A0ABV5D1F5</accession>
<comment type="caution">
    <text evidence="1">The sequence shown here is derived from an EMBL/GenBank/DDBJ whole genome shotgun (WGS) entry which is preliminary data.</text>
</comment>
<dbReference type="Proteomes" id="UP001582793">
    <property type="component" value="Unassembled WGS sequence"/>
</dbReference>
<reference evidence="1 2" key="1">
    <citation type="submission" date="2024-04" db="EMBL/GenBank/DDBJ databases">
        <title>Polymorphospora sp. isolated from Baiyangdian Lake in Xiong'an New Area.</title>
        <authorList>
            <person name="Zhang X."/>
            <person name="Liu J."/>
        </authorList>
    </citation>
    <scope>NUCLEOTIDE SEQUENCE [LARGE SCALE GENOMIC DNA]</scope>
    <source>
        <strain evidence="1 2">2-325</strain>
    </source>
</reference>
<evidence type="ECO:0000313" key="2">
    <source>
        <dbReference type="Proteomes" id="UP001582793"/>
    </source>
</evidence>
<gene>
    <name evidence="1" type="ORF">AAFH96_34220</name>
</gene>
<organism evidence="1 2">
    <name type="scientific">Polymorphospora lycopeni</name>
    <dbReference type="NCBI Taxonomy" id="3140240"/>
    <lineage>
        <taxon>Bacteria</taxon>
        <taxon>Bacillati</taxon>
        <taxon>Actinomycetota</taxon>
        <taxon>Actinomycetes</taxon>
        <taxon>Micromonosporales</taxon>
        <taxon>Micromonosporaceae</taxon>
        <taxon>Polymorphospora</taxon>
    </lineage>
</organism>
<keyword evidence="2" id="KW-1185">Reference proteome</keyword>
<proteinExistence type="predicted"/>
<dbReference type="RefSeq" id="WP_375736971.1">
    <property type="nucleotide sequence ID" value="NZ_JBCGDC010000198.1"/>
</dbReference>
<protein>
    <submittedName>
        <fullName evidence="1">Uncharacterized protein</fullName>
    </submittedName>
</protein>
<name>A0ABV5D1F5_9ACTN</name>